<name>A0A0K2UG12_LEPSM</name>
<proteinExistence type="predicted"/>
<dbReference type="AlphaFoldDB" id="A0A0K2UG12"/>
<reference evidence="1" key="1">
    <citation type="submission" date="2014-05" db="EMBL/GenBank/DDBJ databases">
        <authorList>
            <person name="Chronopoulou M."/>
        </authorList>
    </citation>
    <scope>NUCLEOTIDE SEQUENCE</scope>
    <source>
        <tissue evidence="1">Whole organism</tissue>
    </source>
</reference>
<organism evidence="1">
    <name type="scientific">Lepeophtheirus salmonis</name>
    <name type="common">Salmon louse</name>
    <name type="synonym">Caligus salmonis</name>
    <dbReference type="NCBI Taxonomy" id="72036"/>
    <lineage>
        <taxon>Eukaryota</taxon>
        <taxon>Metazoa</taxon>
        <taxon>Ecdysozoa</taxon>
        <taxon>Arthropoda</taxon>
        <taxon>Crustacea</taxon>
        <taxon>Multicrustacea</taxon>
        <taxon>Hexanauplia</taxon>
        <taxon>Copepoda</taxon>
        <taxon>Siphonostomatoida</taxon>
        <taxon>Caligidae</taxon>
        <taxon>Lepeophtheirus</taxon>
    </lineage>
</organism>
<accession>A0A0K2UG12</accession>
<sequence length="119" mass="14018">KEIILTKNIFFCKINNVHVVYSKNNTKISTTIISQYHFIPCEQQHNEKEEQKNAINIHHLLGSVVVASLRTFHKLPSPLFFLKKRRSIYPGLKDRDFIYNFVKKLSTSGKCPFWREVII</sequence>
<protein>
    <submittedName>
        <fullName evidence="1">Uncharacterized protein</fullName>
    </submittedName>
</protein>
<feature type="non-terminal residue" evidence="1">
    <location>
        <position position="1"/>
    </location>
</feature>
<dbReference type="EMBL" id="HACA01019649">
    <property type="protein sequence ID" value="CDW37010.1"/>
    <property type="molecule type" value="Transcribed_RNA"/>
</dbReference>
<dbReference type="EMBL" id="HACA01019650">
    <property type="protein sequence ID" value="CDW37011.1"/>
    <property type="molecule type" value="Transcribed_RNA"/>
</dbReference>
<evidence type="ECO:0000313" key="1">
    <source>
        <dbReference type="EMBL" id="CDW37010.1"/>
    </source>
</evidence>